<evidence type="ECO:0000256" key="1">
    <source>
        <dbReference type="ARBA" id="ARBA00006756"/>
    </source>
</evidence>
<dbReference type="PANTHER" id="PTHR12542:SF142">
    <property type="entry name" value="EXOCYST SUBUNIT EXO70 FAMILY PROTEIN"/>
    <property type="match status" value="1"/>
</dbReference>
<evidence type="ECO:0000259" key="4">
    <source>
        <dbReference type="Pfam" id="PF03081"/>
    </source>
</evidence>
<dbReference type="InterPro" id="IPR016159">
    <property type="entry name" value="Cullin_repeat-like_dom_sf"/>
</dbReference>
<accession>A0A2P5X968</accession>
<feature type="domain" description="Exocyst complex subunit Exo70 C-terminal" evidence="4">
    <location>
        <begin position="278"/>
        <end position="520"/>
    </location>
</feature>
<dbReference type="Gene3D" id="1.20.1280.170">
    <property type="entry name" value="Exocyst complex component Exo70"/>
    <property type="match status" value="2"/>
</dbReference>
<evidence type="ECO:0000313" key="6">
    <source>
        <dbReference type="Proteomes" id="UP000239757"/>
    </source>
</evidence>
<dbReference type="AlphaFoldDB" id="A0A2P5X968"/>
<sequence>MGTTTTTTSLDAGGEDRVMAAAQQIVKSLNTAKEVREDMLLIFSSFDNRLSNITNLIKKDSDSTGVRFDAAEKVILRWDSSSSNPDTSRHSLPWEASPHEAAEFLSAVDEILKLVVDVSIRSDNETMDRAEAAVQLAMSRLEDEFRLILIRNTVPLDAEGLYGSIRRVSLSFAANEGEIDEEFESFGEVDSVRGCFHERGASLGDDLCVDLINADAAVELKEIADRMIRSGYEKECVQTYSNVRRDALDEYLVILGVEKSSIEEVQKIDWKALDEKMKKWIQAIKITIRVLLSGEKRLCDQIFNGFDSIKEICFSETAKGCVMQLLNFGEAVAIGKRSSEKLFRILDMYDVLADALLDLEMMITDEFLCSEAKGVLSGLGDAAKGTFVEFENAVKSEASKKPMQNGEIHPLTRYVMNYVKLLVDYSKTLNLLLESDEDEEDDGLQSEDSELETTTPFAKRLLLLISSLESNLEEKSKLYEDGALHCIFLMNNILYIVQKVKDSELGKLLGDNWVRKRRGQRLALAFSRGGAAHPATKGLVYSALSRTDRSCEIADRMIRSGYEKECVQTYSNVRRDALDEYLVILGVEKSSIEEVQKIDWKALDEKMKKWIQAIKITIRVLLSGEKRLCDQIFNGFDSIKEICFSETAKGCVMQLLNFGEAVAIGKRSSEKLFRILDMYDVLADALLDLEMMITDEFLCSEAKGVLSGLGDAAKGTFEEFENAVKSEASKKPMQNGEIHPLTRYVMNYVKLLVDYSKTLNLLLESDEDEEDDGLQSEDSELETTTPFAKRLLLLISSLESNLEEKSKLYEDGALHCIFLMNNILYIVQKVKDSELGKLLGDNWVRKRRGQVRQYATSYLRACWMKALYCLKDEGIGGSSNNASKVTLKERFKTFNACFEEIYRIQTGWKVPDPQLREEFRISISEKVIPAYRSFMGRFGSQLESGRNSGKYIKYTPEDLENYLLDLFEGSPLILHHMRRKNS</sequence>
<keyword evidence="2 3" id="KW-0813">Transport</keyword>
<dbReference type="GO" id="GO:0000145">
    <property type="term" value="C:exocyst"/>
    <property type="evidence" value="ECO:0007669"/>
    <property type="project" value="InterPro"/>
</dbReference>
<dbReference type="GO" id="GO:0006887">
    <property type="term" value="P:exocytosis"/>
    <property type="evidence" value="ECO:0007669"/>
    <property type="project" value="UniProtKB-KW"/>
</dbReference>
<dbReference type="EMBL" id="KZ665413">
    <property type="protein sequence ID" value="PPR99875.1"/>
    <property type="molecule type" value="Genomic_DNA"/>
</dbReference>
<dbReference type="SUPFAM" id="SSF74788">
    <property type="entry name" value="Cullin repeat-like"/>
    <property type="match status" value="2"/>
</dbReference>
<comment type="similarity">
    <text evidence="1 3">Belongs to the EXO70 family.</text>
</comment>
<proteinExistence type="inferred from homology"/>
<dbReference type="Pfam" id="PF20669">
    <property type="entry name" value="Exo70_N"/>
    <property type="match status" value="1"/>
</dbReference>
<comment type="function">
    <text evidence="3">Component of the exocyst complex.</text>
</comment>
<evidence type="ECO:0000313" key="5">
    <source>
        <dbReference type="EMBL" id="PPR99875.1"/>
    </source>
</evidence>
<name>A0A2P5X968_GOSBA</name>
<dbReference type="Pfam" id="PF03081">
    <property type="entry name" value="Exo70_C"/>
    <property type="match status" value="2"/>
</dbReference>
<reference evidence="5 6" key="1">
    <citation type="submission" date="2015-01" db="EMBL/GenBank/DDBJ databases">
        <title>Genome of allotetraploid Gossypium barbadense reveals genomic plasticity and fiber elongation in cotton evolution.</title>
        <authorList>
            <person name="Chen X."/>
            <person name="Liu X."/>
            <person name="Zhao B."/>
            <person name="Zheng H."/>
            <person name="Hu Y."/>
            <person name="Lu G."/>
            <person name="Yang C."/>
            <person name="Chen J."/>
            <person name="Shan C."/>
            <person name="Zhang L."/>
            <person name="Zhou Y."/>
            <person name="Wang L."/>
            <person name="Guo W."/>
            <person name="Bai Y."/>
            <person name="Ruan J."/>
            <person name="Shangguan X."/>
            <person name="Mao Y."/>
            <person name="Jiang J."/>
            <person name="Zhu Y."/>
            <person name="Lei J."/>
            <person name="Kang H."/>
            <person name="Chen S."/>
            <person name="He X."/>
            <person name="Wang R."/>
            <person name="Wang Y."/>
            <person name="Chen J."/>
            <person name="Wang L."/>
            <person name="Yu S."/>
            <person name="Wang B."/>
            <person name="Wei J."/>
            <person name="Song S."/>
            <person name="Lu X."/>
            <person name="Gao Z."/>
            <person name="Gu W."/>
            <person name="Deng X."/>
            <person name="Ma D."/>
            <person name="Wang S."/>
            <person name="Liang W."/>
            <person name="Fang L."/>
            <person name="Cai C."/>
            <person name="Zhu X."/>
            <person name="Zhou B."/>
            <person name="Zhang Y."/>
            <person name="Chen Z."/>
            <person name="Xu S."/>
            <person name="Zhu R."/>
            <person name="Wang S."/>
            <person name="Zhang T."/>
            <person name="Zhao G."/>
        </authorList>
    </citation>
    <scope>NUCLEOTIDE SEQUENCE [LARGE SCALE GENOMIC DNA]</scope>
    <source>
        <strain evidence="6">cv. Xinhai21</strain>
        <tissue evidence="5">Leaf</tissue>
    </source>
</reference>
<evidence type="ECO:0000256" key="3">
    <source>
        <dbReference type="RuleBase" id="RU365026"/>
    </source>
</evidence>
<dbReference type="OrthoDB" id="1922221at2759"/>
<keyword evidence="3" id="KW-0268">Exocytosis</keyword>
<dbReference type="GO" id="GO:0005546">
    <property type="term" value="F:phosphatidylinositol-4,5-bisphosphate binding"/>
    <property type="evidence" value="ECO:0007669"/>
    <property type="project" value="InterPro"/>
</dbReference>
<dbReference type="PANTHER" id="PTHR12542">
    <property type="entry name" value="EXOCYST COMPLEX PROTEIN EXO70"/>
    <property type="match status" value="1"/>
</dbReference>
<dbReference type="Proteomes" id="UP000239757">
    <property type="component" value="Unassembled WGS sequence"/>
</dbReference>
<protein>
    <recommendedName>
        <fullName evidence="3">Exocyst subunit Exo70 family protein</fullName>
    </recommendedName>
</protein>
<keyword evidence="3" id="KW-0653">Protein transport</keyword>
<dbReference type="GO" id="GO:0015031">
    <property type="term" value="P:protein transport"/>
    <property type="evidence" value="ECO:0007669"/>
    <property type="project" value="UniProtKB-KW"/>
</dbReference>
<feature type="domain" description="Exocyst complex subunit Exo70 C-terminal" evidence="4">
    <location>
        <begin position="608"/>
        <end position="965"/>
    </location>
</feature>
<dbReference type="InterPro" id="IPR046364">
    <property type="entry name" value="Exo70_C"/>
</dbReference>
<evidence type="ECO:0000256" key="2">
    <source>
        <dbReference type="ARBA" id="ARBA00022448"/>
    </source>
</evidence>
<organism evidence="5 6">
    <name type="scientific">Gossypium barbadense</name>
    <name type="common">Sea Island cotton</name>
    <name type="synonym">Hibiscus barbadensis</name>
    <dbReference type="NCBI Taxonomy" id="3634"/>
    <lineage>
        <taxon>Eukaryota</taxon>
        <taxon>Viridiplantae</taxon>
        <taxon>Streptophyta</taxon>
        <taxon>Embryophyta</taxon>
        <taxon>Tracheophyta</taxon>
        <taxon>Spermatophyta</taxon>
        <taxon>Magnoliopsida</taxon>
        <taxon>eudicotyledons</taxon>
        <taxon>Gunneridae</taxon>
        <taxon>Pentapetalae</taxon>
        <taxon>rosids</taxon>
        <taxon>malvids</taxon>
        <taxon>Malvales</taxon>
        <taxon>Malvaceae</taxon>
        <taxon>Malvoideae</taxon>
        <taxon>Gossypium</taxon>
    </lineage>
</organism>
<gene>
    <name evidence="5" type="ORF">GOBAR_AA20792</name>
</gene>
<dbReference type="InterPro" id="IPR004140">
    <property type="entry name" value="Exo70"/>
</dbReference>